<reference evidence="1 2" key="1">
    <citation type="submission" date="2023-03" db="EMBL/GenBank/DDBJ databases">
        <title>Genome insight into feeding habits of ladybird beetles.</title>
        <authorList>
            <person name="Li H.-S."/>
            <person name="Huang Y.-H."/>
            <person name="Pang H."/>
        </authorList>
    </citation>
    <scope>NUCLEOTIDE SEQUENCE [LARGE SCALE GENOMIC DNA]</scope>
    <source>
        <strain evidence="1">SYSU_2023b</strain>
        <tissue evidence="1">Whole body</tissue>
    </source>
</reference>
<protein>
    <submittedName>
        <fullName evidence="1">Uncharacterized protein</fullName>
    </submittedName>
</protein>
<dbReference type="AlphaFoldDB" id="A0AAW1V9D1"/>
<evidence type="ECO:0000313" key="1">
    <source>
        <dbReference type="EMBL" id="KAK9888903.1"/>
    </source>
</evidence>
<accession>A0AAW1V9D1</accession>
<keyword evidence="2" id="KW-1185">Reference proteome</keyword>
<dbReference type="EMBL" id="JARQZJ010000121">
    <property type="protein sequence ID" value="KAK9888903.1"/>
    <property type="molecule type" value="Genomic_DNA"/>
</dbReference>
<dbReference type="Proteomes" id="UP001431783">
    <property type="component" value="Unassembled WGS sequence"/>
</dbReference>
<proteinExistence type="predicted"/>
<gene>
    <name evidence="1" type="ORF">WA026_001124</name>
</gene>
<name>A0AAW1V9D1_9CUCU</name>
<comment type="caution">
    <text evidence="1">The sequence shown here is derived from an EMBL/GenBank/DDBJ whole genome shotgun (WGS) entry which is preliminary data.</text>
</comment>
<evidence type="ECO:0000313" key="2">
    <source>
        <dbReference type="Proteomes" id="UP001431783"/>
    </source>
</evidence>
<organism evidence="1 2">
    <name type="scientific">Henosepilachna vigintioctopunctata</name>
    <dbReference type="NCBI Taxonomy" id="420089"/>
    <lineage>
        <taxon>Eukaryota</taxon>
        <taxon>Metazoa</taxon>
        <taxon>Ecdysozoa</taxon>
        <taxon>Arthropoda</taxon>
        <taxon>Hexapoda</taxon>
        <taxon>Insecta</taxon>
        <taxon>Pterygota</taxon>
        <taxon>Neoptera</taxon>
        <taxon>Endopterygota</taxon>
        <taxon>Coleoptera</taxon>
        <taxon>Polyphaga</taxon>
        <taxon>Cucujiformia</taxon>
        <taxon>Coccinelloidea</taxon>
        <taxon>Coccinellidae</taxon>
        <taxon>Epilachninae</taxon>
        <taxon>Epilachnini</taxon>
        <taxon>Henosepilachna</taxon>
    </lineage>
</organism>
<sequence>MTSFFYNKIGEYFGHHGKECPKGDEIADFEPGALANFGVTWVTFFDQLLIPEEIRDARGAFRSPCLGNSPLCPPFPKRPNRRNCDEYRFPKSSCP</sequence>